<feature type="compositionally biased region" description="Low complexity" evidence="1">
    <location>
        <begin position="160"/>
        <end position="169"/>
    </location>
</feature>
<gene>
    <name evidence="2" type="ORF">EJ05DRAFT_490602</name>
</gene>
<dbReference type="RefSeq" id="XP_033595281.1">
    <property type="nucleotide sequence ID" value="XM_033745900.1"/>
</dbReference>
<name>A0A6A6VTB1_9PEZI</name>
<dbReference type="EMBL" id="ML996592">
    <property type="protein sequence ID" value="KAF2752830.1"/>
    <property type="molecule type" value="Genomic_DNA"/>
</dbReference>
<proteinExistence type="predicted"/>
<dbReference type="GeneID" id="54486954"/>
<feature type="region of interest" description="Disordered" evidence="1">
    <location>
        <begin position="157"/>
        <end position="196"/>
    </location>
</feature>
<protein>
    <submittedName>
        <fullName evidence="2">Uncharacterized protein</fullName>
    </submittedName>
</protein>
<reference evidence="2" key="1">
    <citation type="journal article" date="2020" name="Stud. Mycol.">
        <title>101 Dothideomycetes genomes: a test case for predicting lifestyles and emergence of pathogens.</title>
        <authorList>
            <person name="Haridas S."/>
            <person name="Albert R."/>
            <person name="Binder M."/>
            <person name="Bloem J."/>
            <person name="Labutti K."/>
            <person name="Salamov A."/>
            <person name="Andreopoulos B."/>
            <person name="Baker S."/>
            <person name="Barry K."/>
            <person name="Bills G."/>
            <person name="Bluhm B."/>
            <person name="Cannon C."/>
            <person name="Castanera R."/>
            <person name="Culley D."/>
            <person name="Daum C."/>
            <person name="Ezra D."/>
            <person name="Gonzalez J."/>
            <person name="Henrissat B."/>
            <person name="Kuo A."/>
            <person name="Liang C."/>
            <person name="Lipzen A."/>
            <person name="Lutzoni F."/>
            <person name="Magnuson J."/>
            <person name="Mondo S."/>
            <person name="Nolan M."/>
            <person name="Ohm R."/>
            <person name="Pangilinan J."/>
            <person name="Park H.-J."/>
            <person name="Ramirez L."/>
            <person name="Alfaro M."/>
            <person name="Sun H."/>
            <person name="Tritt A."/>
            <person name="Yoshinaga Y."/>
            <person name="Zwiers L.-H."/>
            <person name="Turgeon B."/>
            <person name="Goodwin S."/>
            <person name="Spatafora J."/>
            <person name="Crous P."/>
            <person name="Grigoriev I."/>
        </authorList>
    </citation>
    <scope>NUCLEOTIDE SEQUENCE</scope>
    <source>
        <strain evidence="2">CBS 121739</strain>
    </source>
</reference>
<evidence type="ECO:0000313" key="2">
    <source>
        <dbReference type="EMBL" id="KAF2752830.1"/>
    </source>
</evidence>
<sequence>MTPLRLGMTCHVLAPRCHGHYTAEQADLAGQSVPRPITISLLSPKDSFTIDPAGMECSTKSASNSSSLISCALRRGWSPRDRGKAVLEDYLLPQPDADRRGGLVPTAVAAEIFSPSVSDVMRDNTVDDGPASYNTRLANEWIFARELHGMAWQALDESSEYGQSSNSGSGDTGQQQEQEKELLTLEEYQPEGPVQL</sequence>
<evidence type="ECO:0000256" key="1">
    <source>
        <dbReference type="SAM" id="MobiDB-lite"/>
    </source>
</evidence>
<dbReference type="Proteomes" id="UP000799437">
    <property type="component" value="Unassembled WGS sequence"/>
</dbReference>
<dbReference type="AlphaFoldDB" id="A0A6A6VTB1"/>
<evidence type="ECO:0000313" key="3">
    <source>
        <dbReference type="Proteomes" id="UP000799437"/>
    </source>
</evidence>
<accession>A0A6A6VTB1</accession>
<keyword evidence="3" id="KW-1185">Reference proteome</keyword>
<organism evidence="2 3">
    <name type="scientific">Pseudovirgaria hyperparasitica</name>
    <dbReference type="NCBI Taxonomy" id="470096"/>
    <lineage>
        <taxon>Eukaryota</taxon>
        <taxon>Fungi</taxon>
        <taxon>Dikarya</taxon>
        <taxon>Ascomycota</taxon>
        <taxon>Pezizomycotina</taxon>
        <taxon>Dothideomycetes</taxon>
        <taxon>Dothideomycetes incertae sedis</taxon>
        <taxon>Acrospermales</taxon>
        <taxon>Acrospermaceae</taxon>
        <taxon>Pseudovirgaria</taxon>
    </lineage>
</organism>